<dbReference type="SUPFAM" id="SSF51206">
    <property type="entry name" value="cAMP-binding domain-like"/>
    <property type="match status" value="1"/>
</dbReference>
<dbReference type="EMBL" id="BMIA01000001">
    <property type="protein sequence ID" value="GGH24713.1"/>
    <property type="molecule type" value="Genomic_DNA"/>
</dbReference>
<gene>
    <name evidence="2" type="ORF">GCM10007423_08380</name>
</gene>
<organism evidence="2 3">
    <name type="scientific">Dyadobacter endophyticus</name>
    <dbReference type="NCBI Taxonomy" id="1749036"/>
    <lineage>
        <taxon>Bacteria</taxon>
        <taxon>Pseudomonadati</taxon>
        <taxon>Bacteroidota</taxon>
        <taxon>Cytophagia</taxon>
        <taxon>Cytophagales</taxon>
        <taxon>Spirosomataceae</taxon>
        <taxon>Dyadobacter</taxon>
    </lineage>
</organism>
<dbReference type="InterPro" id="IPR014710">
    <property type="entry name" value="RmlC-like_jellyroll"/>
</dbReference>
<evidence type="ECO:0000313" key="3">
    <source>
        <dbReference type="Proteomes" id="UP000600214"/>
    </source>
</evidence>
<dbReference type="Proteomes" id="UP000600214">
    <property type="component" value="Unassembled WGS sequence"/>
</dbReference>
<dbReference type="InterPro" id="IPR000595">
    <property type="entry name" value="cNMP-bd_dom"/>
</dbReference>
<keyword evidence="3" id="KW-1185">Reference proteome</keyword>
<feature type="domain" description="Cyclic nucleotide-binding" evidence="1">
    <location>
        <begin position="16"/>
        <end position="117"/>
    </location>
</feature>
<protein>
    <submittedName>
        <fullName evidence="2">cAMP-binding protein</fullName>
    </submittedName>
</protein>
<reference evidence="3" key="1">
    <citation type="journal article" date="2019" name="Int. J. Syst. Evol. Microbiol.">
        <title>The Global Catalogue of Microorganisms (GCM) 10K type strain sequencing project: providing services to taxonomists for standard genome sequencing and annotation.</title>
        <authorList>
            <consortium name="The Broad Institute Genomics Platform"/>
            <consortium name="The Broad Institute Genome Sequencing Center for Infectious Disease"/>
            <person name="Wu L."/>
            <person name="Ma J."/>
        </authorList>
    </citation>
    <scope>NUCLEOTIDE SEQUENCE [LARGE SCALE GENOMIC DNA]</scope>
    <source>
        <strain evidence="3">CGMCC 1.15288</strain>
    </source>
</reference>
<evidence type="ECO:0000259" key="1">
    <source>
        <dbReference type="PROSITE" id="PS50042"/>
    </source>
</evidence>
<comment type="caution">
    <text evidence="2">The sequence shown here is derived from an EMBL/GenBank/DDBJ whole genome shotgun (WGS) entry which is preliminary data.</text>
</comment>
<dbReference type="SMART" id="SM00100">
    <property type="entry name" value="cNMP"/>
    <property type="match status" value="1"/>
</dbReference>
<dbReference type="InterPro" id="IPR018490">
    <property type="entry name" value="cNMP-bd_dom_sf"/>
</dbReference>
<dbReference type="CDD" id="cd00038">
    <property type="entry name" value="CAP_ED"/>
    <property type="match status" value="1"/>
</dbReference>
<accession>A0ABQ1YHQ6</accession>
<sequence length="195" mass="22635">MLMYNVFFQKFNQKVSLTEQEENVIKQYLTPKKLRKRQYLLQEGDICKSIALVEKGVMRSYLVDPDGQEHITAFALEGWTIGDLSSFHSQLPSTQNIDALEDCELVLVSKSAHDELLKTMPKYETYIRLLITDAYMALQRRILNMISLSLDDRYKAFIDTYPNIAQRVPQHMIASYMGLSPETLSRIRTRMNTSK</sequence>
<proteinExistence type="predicted"/>
<name>A0ABQ1YHQ6_9BACT</name>
<dbReference type="PROSITE" id="PS50042">
    <property type="entry name" value="CNMP_BINDING_3"/>
    <property type="match status" value="1"/>
</dbReference>
<dbReference type="Gene3D" id="2.60.120.10">
    <property type="entry name" value="Jelly Rolls"/>
    <property type="match status" value="1"/>
</dbReference>
<evidence type="ECO:0000313" key="2">
    <source>
        <dbReference type="EMBL" id="GGH24713.1"/>
    </source>
</evidence>
<dbReference type="Pfam" id="PF00027">
    <property type="entry name" value="cNMP_binding"/>
    <property type="match status" value="1"/>
</dbReference>